<comment type="caution">
    <text evidence="2">The sequence shown here is derived from an EMBL/GenBank/DDBJ whole genome shotgun (WGS) entry which is preliminary data.</text>
</comment>
<keyword evidence="3" id="KW-1185">Reference proteome</keyword>
<gene>
    <name evidence="2" type="ORF">Rhe02_18230</name>
</gene>
<dbReference type="EMBL" id="BONY01000009">
    <property type="protein sequence ID" value="GIH03756.1"/>
    <property type="molecule type" value="Genomic_DNA"/>
</dbReference>
<evidence type="ECO:0000313" key="3">
    <source>
        <dbReference type="Proteomes" id="UP000612899"/>
    </source>
</evidence>
<reference evidence="2" key="1">
    <citation type="submission" date="2021-01" db="EMBL/GenBank/DDBJ databases">
        <title>Whole genome shotgun sequence of Rhizocola hellebori NBRC 109834.</title>
        <authorList>
            <person name="Komaki H."/>
            <person name="Tamura T."/>
        </authorList>
    </citation>
    <scope>NUCLEOTIDE SEQUENCE</scope>
    <source>
        <strain evidence="2">NBRC 109834</strain>
    </source>
</reference>
<name>A0A8J3Q5M3_9ACTN</name>
<dbReference type="Proteomes" id="UP000612899">
    <property type="component" value="Unassembled WGS sequence"/>
</dbReference>
<feature type="domain" description="DUF4082" evidence="1">
    <location>
        <begin position="15"/>
        <end position="177"/>
    </location>
</feature>
<evidence type="ECO:0000259" key="1">
    <source>
        <dbReference type="Pfam" id="PF13313"/>
    </source>
</evidence>
<protein>
    <recommendedName>
        <fullName evidence="1">DUF4082 domain-containing protein</fullName>
    </recommendedName>
</protein>
<organism evidence="2 3">
    <name type="scientific">Rhizocola hellebori</name>
    <dbReference type="NCBI Taxonomy" id="1392758"/>
    <lineage>
        <taxon>Bacteria</taxon>
        <taxon>Bacillati</taxon>
        <taxon>Actinomycetota</taxon>
        <taxon>Actinomycetes</taxon>
        <taxon>Micromonosporales</taxon>
        <taxon>Micromonosporaceae</taxon>
        <taxon>Rhizocola</taxon>
    </lineage>
</organism>
<dbReference type="AlphaFoldDB" id="A0A8J3Q5M3"/>
<accession>A0A8J3Q5M3</accession>
<evidence type="ECO:0000313" key="2">
    <source>
        <dbReference type="EMBL" id="GIH03756.1"/>
    </source>
</evidence>
<proteinExistence type="predicted"/>
<dbReference type="InterPro" id="IPR025141">
    <property type="entry name" value="DUF4082"/>
</dbReference>
<sequence>MLYPATDPYLDLRVQEVTDTNDVLLAVEWSPTVSGTVTGVQICLDLSQQEVNPRLPLLAFLWSADGTLLTRGSASEGISFAAPCFYQIGFCCQTRTVQANEHYVVGFWIRGGQYSYVPHGFDNDVSNAPAGHLNAPSNANSTIGSGNGLYVYADWSQVTDTNPPFPAESWENSDYLVSPRFVPDQH</sequence>
<dbReference type="Pfam" id="PF13313">
    <property type="entry name" value="DUF4082"/>
    <property type="match status" value="1"/>
</dbReference>